<dbReference type="AlphaFoldDB" id="A0A8H9H9T8"/>
<evidence type="ECO:0000256" key="1">
    <source>
        <dbReference type="SAM" id="MobiDB-lite"/>
    </source>
</evidence>
<dbReference type="Proteomes" id="UP000614239">
    <property type="component" value="Unassembled WGS sequence"/>
</dbReference>
<feature type="compositionally biased region" description="Basic and acidic residues" evidence="1">
    <location>
        <begin position="48"/>
        <end position="62"/>
    </location>
</feature>
<protein>
    <submittedName>
        <fullName evidence="2">Uncharacterized protein</fullName>
    </submittedName>
</protein>
<feature type="compositionally biased region" description="Polar residues" evidence="1">
    <location>
        <begin position="69"/>
        <end position="80"/>
    </location>
</feature>
<gene>
    <name evidence="2" type="ORF">GCM10011612_15380</name>
</gene>
<keyword evidence="3" id="KW-1185">Reference proteome</keyword>
<organism evidence="2 3">
    <name type="scientific">Actinomyces gaoshouyii</name>
    <dbReference type="NCBI Taxonomy" id="1960083"/>
    <lineage>
        <taxon>Bacteria</taxon>
        <taxon>Bacillati</taxon>
        <taxon>Actinomycetota</taxon>
        <taxon>Actinomycetes</taxon>
        <taxon>Actinomycetales</taxon>
        <taxon>Actinomycetaceae</taxon>
        <taxon>Actinomyces</taxon>
    </lineage>
</organism>
<reference evidence="2" key="2">
    <citation type="submission" date="2020-09" db="EMBL/GenBank/DDBJ databases">
        <authorList>
            <person name="Sun Q."/>
            <person name="Zhou Y."/>
        </authorList>
    </citation>
    <scope>NUCLEOTIDE SEQUENCE</scope>
    <source>
        <strain evidence="2">CGMCC 4.7372</strain>
    </source>
</reference>
<sequence>MAGARGPVGLEDGTTTSGARGDDDRRLRGSRRPAGAPVIGRRALAGSQRREDRERHGAERRAAAGSHALTPQGTDASSIAPSGADGAGWNAGKTPQMPYVTRRRGSLPR</sequence>
<proteinExistence type="predicted"/>
<comment type="caution">
    <text evidence="2">The sequence shown here is derived from an EMBL/GenBank/DDBJ whole genome shotgun (WGS) entry which is preliminary data.</text>
</comment>
<accession>A0A8H9H9T8</accession>
<dbReference type="EMBL" id="BMNJ01000005">
    <property type="protein sequence ID" value="GGO99046.1"/>
    <property type="molecule type" value="Genomic_DNA"/>
</dbReference>
<feature type="region of interest" description="Disordered" evidence="1">
    <location>
        <begin position="1"/>
        <end position="109"/>
    </location>
</feature>
<name>A0A8H9H9T8_9ACTO</name>
<evidence type="ECO:0000313" key="3">
    <source>
        <dbReference type="Proteomes" id="UP000614239"/>
    </source>
</evidence>
<evidence type="ECO:0000313" key="2">
    <source>
        <dbReference type="EMBL" id="GGO99046.1"/>
    </source>
</evidence>
<reference evidence="2" key="1">
    <citation type="journal article" date="2014" name="Int. J. Syst. Evol. Microbiol.">
        <title>Complete genome sequence of Corynebacterium casei LMG S-19264T (=DSM 44701T), isolated from a smear-ripened cheese.</title>
        <authorList>
            <consortium name="US DOE Joint Genome Institute (JGI-PGF)"/>
            <person name="Walter F."/>
            <person name="Albersmeier A."/>
            <person name="Kalinowski J."/>
            <person name="Ruckert C."/>
        </authorList>
    </citation>
    <scope>NUCLEOTIDE SEQUENCE</scope>
    <source>
        <strain evidence="2">CGMCC 4.7372</strain>
    </source>
</reference>